<dbReference type="PROSITE" id="PS50977">
    <property type="entry name" value="HTH_TETR_2"/>
    <property type="match status" value="1"/>
</dbReference>
<organism evidence="6 7">
    <name type="scientific">Pseudonocardia charpentierae</name>
    <dbReference type="NCBI Taxonomy" id="3075545"/>
    <lineage>
        <taxon>Bacteria</taxon>
        <taxon>Bacillati</taxon>
        <taxon>Actinomycetota</taxon>
        <taxon>Actinomycetes</taxon>
        <taxon>Pseudonocardiales</taxon>
        <taxon>Pseudonocardiaceae</taxon>
        <taxon>Pseudonocardia</taxon>
    </lineage>
</organism>
<protein>
    <submittedName>
        <fullName evidence="6">TetR/AcrR family transcriptional regulator</fullName>
    </submittedName>
</protein>
<reference evidence="7" key="1">
    <citation type="submission" date="2023-07" db="EMBL/GenBank/DDBJ databases">
        <title>30 novel species of actinomycetes from the DSMZ collection.</title>
        <authorList>
            <person name="Nouioui I."/>
        </authorList>
    </citation>
    <scope>NUCLEOTIDE SEQUENCE [LARGE SCALE GENOMIC DNA]</scope>
    <source>
        <strain evidence="7">DSM 45834</strain>
    </source>
</reference>
<keyword evidence="7" id="KW-1185">Reference proteome</keyword>
<evidence type="ECO:0000256" key="4">
    <source>
        <dbReference type="PROSITE-ProRule" id="PRU00335"/>
    </source>
</evidence>
<dbReference type="InterPro" id="IPR011075">
    <property type="entry name" value="TetR_C"/>
</dbReference>
<keyword evidence="2 4" id="KW-0238">DNA-binding</keyword>
<dbReference type="Proteomes" id="UP001183202">
    <property type="component" value="Unassembled WGS sequence"/>
</dbReference>
<dbReference type="EMBL" id="JAVREJ010000011">
    <property type="protein sequence ID" value="MDT0351220.1"/>
    <property type="molecule type" value="Genomic_DNA"/>
</dbReference>
<keyword evidence="3" id="KW-0804">Transcription</keyword>
<feature type="DNA-binding region" description="H-T-H motif" evidence="4">
    <location>
        <begin position="41"/>
        <end position="60"/>
    </location>
</feature>
<dbReference type="RefSeq" id="WP_311557418.1">
    <property type="nucleotide sequence ID" value="NZ_JAVREJ010000011.1"/>
</dbReference>
<dbReference type="SUPFAM" id="SSF46689">
    <property type="entry name" value="Homeodomain-like"/>
    <property type="match status" value="1"/>
</dbReference>
<gene>
    <name evidence="6" type="ORF">RM445_16950</name>
</gene>
<dbReference type="PANTHER" id="PTHR30055">
    <property type="entry name" value="HTH-TYPE TRANSCRIPTIONAL REGULATOR RUTR"/>
    <property type="match status" value="1"/>
</dbReference>
<accession>A0ABU2NBW7</accession>
<keyword evidence="1" id="KW-0805">Transcription regulation</keyword>
<evidence type="ECO:0000256" key="2">
    <source>
        <dbReference type="ARBA" id="ARBA00023125"/>
    </source>
</evidence>
<dbReference type="SUPFAM" id="SSF48498">
    <property type="entry name" value="Tetracyclin repressor-like, C-terminal domain"/>
    <property type="match status" value="1"/>
</dbReference>
<evidence type="ECO:0000256" key="1">
    <source>
        <dbReference type="ARBA" id="ARBA00023015"/>
    </source>
</evidence>
<dbReference type="PANTHER" id="PTHR30055:SF148">
    <property type="entry name" value="TETR-FAMILY TRANSCRIPTIONAL REGULATOR"/>
    <property type="match status" value="1"/>
</dbReference>
<dbReference type="InterPro" id="IPR050109">
    <property type="entry name" value="HTH-type_TetR-like_transc_reg"/>
</dbReference>
<evidence type="ECO:0000313" key="6">
    <source>
        <dbReference type="EMBL" id="MDT0351220.1"/>
    </source>
</evidence>
<dbReference type="Pfam" id="PF00440">
    <property type="entry name" value="TetR_N"/>
    <property type="match status" value="1"/>
</dbReference>
<sequence>MHERYGVADDDITRRRNERAHTAILEATVALLREDGYPNLRLDAVAARARVGKTTIYRWWPGKALLAIEALQTLVDPPHVTFSGDSRADVRALVTRVAEVWTEPTVGDTLPALAADTARDPEARARLVELLAPRRAADTAVLLSAAARGDLPHDVDVPLLLDVVFGTLLFRRMRGAPVDDVVDELADLVVAGRRPRVAPAP</sequence>
<feature type="domain" description="HTH tetR-type" evidence="5">
    <location>
        <begin position="18"/>
        <end position="78"/>
    </location>
</feature>
<dbReference type="Gene3D" id="1.10.357.10">
    <property type="entry name" value="Tetracycline Repressor, domain 2"/>
    <property type="match status" value="1"/>
</dbReference>
<proteinExistence type="predicted"/>
<dbReference type="InterPro" id="IPR009057">
    <property type="entry name" value="Homeodomain-like_sf"/>
</dbReference>
<evidence type="ECO:0000256" key="3">
    <source>
        <dbReference type="ARBA" id="ARBA00023163"/>
    </source>
</evidence>
<evidence type="ECO:0000259" key="5">
    <source>
        <dbReference type="PROSITE" id="PS50977"/>
    </source>
</evidence>
<dbReference type="InterPro" id="IPR001647">
    <property type="entry name" value="HTH_TetR"/>
</dbReference>
<dbReference type="InterPro" id="IPR036271">
    <property type="entry name" value="Tet_transcr_reg_TetR-rel_C_sf"/>
</dbReference>
<evidence type="ECO:0000313" key="7">
    <source>
        <dbReference type="Proteomes" id="UP001183202"/>
    </source>
</evidence>
<name>A0ABU2NBW7_9PSEU</name>
<comment type="caution">
    <text evidence="6">The sequence shown here is derived from an EMBL/GenBank/DDBJ whole genome shotgun (WGS) entry which is preliminary data.</text>
</comment>
<dbReference type="Pfam" id="PF16859">
    <property type="entry name" value="TetR_C_11"/>
    <property type="match status" value="1"/>
</dbReference>
<dbReference type="Gene3D" id="1.10.10.60">
    <property type="entry name" value="Homeodomain-like"/>
    <property type="match status" value="1"/>
</dbReference>